<dbReference type="SUPFAM" id="SSF53335">
    <property type="entry name" value="S-adenosyl-L-methionine-dependent methyltransferases"/>
    <property type="match status" value="1"/>
</dbReference>
<reference evidence="1 2" key="1">
    <citation type="journal article" date="2007" name="Int. J. Syst. Evol. Microbiol.">
        <title>Paenibacillus ginsengarvi sp. nov., isolated from soil from ginseng cultivation.</title>
        <authorList>
            <person name="Yoon M.H."/>
            <person name="Ten L.N."/>
            <person name="Im W.T."/>
        </authorList>
    </citation>
    <scope>NUCLEOTIDE SEQUENCE [LARGE SCALE GENOMIC DNA]</scope>
    <source>
        <strain evidence="1 2">KCTC 13059</strain>
    </source>
</reference>
<name>A0A3B0CFR5_9BACL</name>
<dbReference type="AlphaFoldDB" id="A0A3B0CFR5"/>
<dbReference type="InterPro" id="IPR029063">
    <property type="entry name" value="SAM-dependent_MTases_sf"/>
</dbReference>
<evidence type="ECO:0000313" key="2">
    <source>
        <dbReference type="Proteomes" id="UP000282311"/>
    </source>
</evidence>
<dbReference type="InterPro" id="IPR024268">
    <property type="entry name" value="AviRa"/>
</dbReference>
<accession>A0A3B0CFR5</accession>
<evidence type="ECO:0008006" key="3">
    <source>
        <dbReference type="Google" id="ProtNLM"/>
    </source>
</evidence>
<dbReference type="Pfam" id="PF11599">
    <property type="entry name" value="AviRa"/>
    <property type="match status" value="1"/>
</dbReference>
<dbReference type="Gene3D" id="1.10.287.540">
    <property type="entry name" value="Helix hairpin bin"/>
    <property type="match status" value="1"/>
</dbReference>
<comment type="caution">
    <text evidence="1">The sequence shown here is derived from an EMBL/GenBank/DDBJ whole genome shotgun (WGS) entry which is preliminary data.</text>
</comment>
<dbReference type="Proteomes" id="UP000282311">
    <property type="component" value="Unassembled WGS sequence"/>
</dbReference>
<dbReference type="EMBL" id="RBAH01000009">
    <property type="protein sequence ID" value="RKN84252.1"/>
    <property type="molecule type" value="Genomic_DNA"/>
</dbReference>
<protein>
    <recommendedName>
        <fullName evidence="3">rRNA methyltransferase</fullName>
    </recommendedName>
</protein>
<gene>
    <name evidence="1" type="ORF">D7M11_14725</name>
</gene>
<proteinExistence type="predicted"/>
<evidence type="ECO:0000313" key="1">
    <source>
        <dbReference type="EMBL" id="RKN84252.1"/>
    </source>
</evidence>
<organism evidence="1 2">
    <name type="scientific">Paenibacillus ginsengarvi</name>
    <dbReference type="NCBI Taxonomy" id="400777"/>
    <lineage>
        <taxon>Bacteria</taxon>
        <taxon>Bacillati</taxon>
        <taxon>Bacillota</taxon>
        <taxon>Bacilli</taxon>
        <taxon>Bacillales</taxon>
        <taxon>Paenibacillaceae</taxon>
        <taxon>Paenibacillus</taxon>
    </lineage>
</organism>
<keyword evidence="2" id="KW-1185">Reference proteome</keyword>
<dbReference type="Gene3D" id="3.40.50.150">
    <property type="entry name" value="Vaccinia Virus protein VP39"/>
    <property type="match status" value="1"/>
</dbReference>
<sequence>MEVNYRHAVERHSFEDLASGRVLYNGRGTTAFPVRLASELFSRAAAYLTGRGNAGPYRLYDPCAGGAYMLTAIGFLHGDLIADIAASDIDPQAVELAARNLSLLTAEGLNERVRQLRELYDSYGKTSHSEALDSAERLGAIIASHPERPATACLAADATEPIGALQGRQFDMIVSDLPYGHLVDWTTEAEHPARQMLDRLAPLLTPVSVVVLVAPKEQKITNDRYEQVGQFKVGKRRAILLKLK</sequence>